<name>A0A3S1BKJ6_ELYCH</name>
<evidence type="ECO:0000313" key="2">
    <source>
        <dbReference type="EMBL" id="RUS69326.1"/>
    </source>
</evidence>
<dbReference type="Proteomes" id="UP000271974">
    <property type="component" value="Unassembled WGS sequence"/>
</dbReference>
<evidence type="ECO:0000313" key="3">
    <source>
        <dbReference type="Proteomes" id="UP000271974"/>
    </source>
</evidence>
<sequence length="215" mass="24584">MLLLASSPTALTAFSIFFTLLVSASGQDVRTKETVYVRLDKLIAVVKHDYWVRASLRLSESATAVYKVKFFFDGLSKPCEISDWKFCDRLDNSADKFTCDCSSRVRNGTELTYRFYFFIGRVESKHQGTKFRAGLGNISRSSSFMKVVEFQQTPDVSEDGDLKMCEHTKTKLNWIFLASSLSIQRFQVSSIAWSVFGKDHELEPIATVRYDKNRM</sequence>
<protein>
    <submittedName>
        <fullName evidence="2">Uncharacterized protein</fullName>
    </submittedName>
</protein>
<reference evidence="2 3" key="1">
    <citation type="submission" date="2019-01" db="EMBL/GenBank/DDBJ databases">
        <title>A draft genome assembly of the solar-powered sea slug Elysia chlorotica.</title>
        <authorList>
            <person name="Cai H."/>
            <person name="Li Q."/>
            <person name="Fang X."/>
            <person name="Li J."/>
            <person name="Curtis N.E."/>
            <person name="Altenburger A."/>
            <person name="Shibata T."/>
            <person name="Feng M."/>
            <person name="Maeda T."/>
            <person name="Schwartz J.A."/>
            <person name="Shigenobu S."/>
            <person name="Lundholm N."/>
            <person name="Nishiyama T."/>
            <person name="Yang H."/>
            <person name="Hasebe M."/>
            <person name="Li S."/>
            <person name="Pierce S.K."/>
            <person name="Wang J."/>
        </authorList>
    </citation>
    <scope>NUCLEOTIDE SEQUENCE [LARGE SCALE GENOMIC DNA]</scope>
    <source>
        <strain evidence="2">EC2010</strain>
        <tissue evidence="2">Whole organism of an adult</tissue>
    </source>
</reference>
<keyword evidence="3" id="KW-1185">Reference proteome</keyword>
<gene>
    <name evidence="2" type="ORF">EGW08_022912</name>
</gene>
<feature type="signal peptide" evidence="1">
    <location>
        <begin position="1"/>
        <end position="26"/>
    </location>
</feature>
<feature type="chain" id="PRO_5018682862" evidence="1">
    <location>
        <begin position="27"/>
        <end position="215"/>
    </location>
</feature>
<dbReference type="EMBL" id="RQTK01001727">
    <property type="protein sequence ID" value="RUS69326.1"/>
    <property type="molecule type" value="Genomic_DNA"/>
</dbReference>
<evidence type="ECO:0000256" key="1">
    <source>
        <dbReference type="SAM" id="SignalP"/>
    </source>
</evidence>
<keyword evidence="1" id="KW-0732">Signal</keyword>
<dbReference type="OrthoDB" id="10594009at2759"/>
<organism evidence="2 3">
    <name type="scientific">Elysia chlorotica</name>
    <name type="common">Eastern emerald elysia</name>
    <name type="synonym">Sea slug</name>
    <dbReference type="NCBI Taxonomy" id="188477"/>
    <lineage>
        <taxon>Eukaryota</taxon>
        <taxon>Metazoa</taxon>
        <taxon>Spiralia</taxon>
        <taxon>Lophotrochozoa</taxon>
        <taxon>Mollusca</taxon>
        <taxon>Gastropoda</taxon>
        <taxon>Heterobranchia</taxon>
        <taxon>Euthyneura</taxon>
        <taxon>Panpulmonata</taxon>
        <taxon>Sacoglossa</taxon>
        <taxon>Placobranchoidea</taxon>
        <taxon>Plakobranchidae</taxon>
        <taxon>Elysia</taxon>
    </lineage>
</organism>
<dbReference type="AlphaFoldDB" id="A0A3S1BKJ6"/>
<comment type="caution">
    <text evidence="2">The sequence shown here is derived from an EMBL/GenBank/DDBJ whole genome shotgun (WGS) entry which is preliminary data.</text>
</comment>
<accession>A0A3S1BKJ6</accession>
<proteinExistence type="predicted"/>
<feature type="non-terminal residue" evidence="2">
    <location>
        <position position="215"/>
    </location>
</feature>